<proteinExistence type="predicted"/>
<dbReference type="EMBL" id="MNBE01000725">
    <property type="protein sequence ID" value="OKO93263.1"/>
    <property type="molecule type" value="Genomic_DNA"/>
</dbReference>
<evidence type="ECO:0000313" key="2">
    <source>
        <dbReference type="Proteomes" id="UP000186955"/>
    </source>
</evidence>
<accession>A0A1Q5SZ71</accession>
<name>A0A1Q5SZ71_9EURO</name>
<dbReference type="AlphaFoldDB" id="A0A1Q5SZ71"/>
<keyword evidence="2" id="KW-1185">Reference proteome</keyword>
<dbReference type="Proteomes" id="UP000186955">
    <property type="component" value="Unassembled WGS sequence"/>
</dbReference>
<comment type="caution">
    <text evidence="1">The sequence shown here is derived from an EMBL/GenBank/DDBJ whole genome shotgun (WGS) entry which is preliminary data.</text>
</comment>
<protein>
    <submittedName>
        <fullName evidence="1">Uncharacterized protein</fullName>
    </submittedName>
</protein>
<dbReference type="STRING" id="1316194.A0A1Q5SZ71"/>
<reference evidence="1 2" key="1">
    <citation type="submission" date="2016-10" db="EMBL/GenBank/DDBJ databases">
        <title>Genome sequence of the ascomycete fungus Penicillium subrubescens.</title>
        <authorList>
            <person name="De Vries R.P."/>
            <person name="Peng M."/>
            <person name="Dilokpimol A."/>
            <person name="Hilden K."/>
            <person name="Makela M.R."/>
            <person name="Grigoriev I."/>
            <person name="Riley R."/>
            <person name="Granchi Z."/>
        </authorList>
    </citation>
    <scope>NUCLEOTIDE SEQUENCE [LARGE SCALE GENOMIC DNA]</scope>
    <source>
        <strain evidence="1 2">CBS 132785</strain>
    </source>
</reference>
<evidence type="ECO:0000313" key="1">
    <source>
        <dbReference type="EMBL" id="OKO93263.1"/>
    </source>
</evidence>
<gene>
    <name evidence="1" type="ORF">PENSUB_12326</name>
</gene>
<organism evidence="1 2">
    <name type="scientific">Penicillium subrubescens</name>
    <dbReference type="NCBI Taxonomy" id="1316194"/>
    <lineage>
        <taxon>Eukaryota</taxon>
        <taxon>Fungi</taxon>
        <taxon>Dikarya</taxon>
        <taxon>Ascomycota</taxon>
        <taxon>Pezizomycotina</taxon>
        <taxon>Eurotiomycetes</taxon>
        <taxon>Eurotiomycetidae</taxon>
        <taxon>Eurotiales</taxon>
        <taxon>Aspergillaceae</taxon>
        <taxon>Penicillium</taxon>
    </lineage>
</organism>
<sequence>MSTTPRTPTKSFAHPLAQVKLNDAVNKETQNYLSHILFEECVWHEIYYVVDYFRRTTLGPSQIPLENNVGFITDARCPSHISHVFGFDSTARRLEQ</sequence>